<proteinExistence type="predicted"/>
<protein>
    <recommendedName>
        <fullName evidence="2">DUF7492 domain-containing protein</fullName>
    </recommendedName>
</protein>
<dbReference type="KEGG" id="pchm:VFPPC_10645"/>
<name>A0A179F479_METCM</name>
<feature type="domain" description="DUF7492" evidence="2">
    <location>
        <begin position="19"/>
        <end position="270"/>
    </location>
</feature>
<dbReference type="EMBL" id="LSBJ02000009">
    <property type="protein sequence ID" value="OAQ60216.1"/>
    <property type="molecule type" value="Genomic_DNA"/>
</dbReference>
<dbReference type="Pfam" id="PF24320">
    <property type="entry name" value="DUF7492"/>
    <property type="match status" value="1"/>
</dbReference>
<organism evidence="3 4">
    <name type="scientific">Pochonia chlamydosporia 170</name>
    <dbReference type="NCBI Taxonomy" id="1380566"/>
    <lineage>
        <taxon>Eukaryota</taxon>
        <taxon>Fungi</taxon>
        <taxon>Dikarya</taxon>
        <taxon>Ascomycota</taxon>
        <taxon>Pezizomycotina</taxon>
        <taxon>Sordariomycetes</taxon>
        <taxon>Hypocreomycetidae</taxon>
        <taxon>Hypocreales</taxon>
        <taxon>Clavicipitaceae</taxon>
        <taxon>Pochonia</taxon>
    </lineage>
</organism>
<feature type="signal peptide" evidence="1">
    <location>
        <begin position="1"/>
        <end position="19"/>
    </location>
</feature>
<dbReference type="Proteomes" id="UP000078397">
    <property type="component" value="Unassembled WGS sequence"/>
</dbReference>
<dbReference type="RefSeq" id="XP_018138126.1">
    <property type="nucleotide sequence ID" value="XM_018288974.1"/>
</dbReference>
<dbReference type="OrthoDB" id="64281at2759"/>
<evidence type="ECO:0000313" key="4">
    <source>
        <dbReference type="Proteomes" id="UP000078397"/>
    </source>
</evidence>
<reference evidence="3 4" key="1">
    <citation type="journal article" date="2016" name="PLoS Pathog.">
        <title>Biosynthesis of antibiotic leucinostatins in bio-control fungus Purpureocillium lilacinum and their inhibition on phytophthora revealed by genome mining.</title>
        <authorList>
            <person name="Wang G."/>
            <person name="Liu Z."/>
            <person name="Lin R."/>
            <person name="Li E."/>
            <person name="Mao Z."/>
            <person name="Ling J."/>
            <person name="Yang Y."/>
            <person name="Yin W.B."/>
            <person name="Xie B."/>
        </authorList>
    </citation>
    <scope>NUCLEOTIDE SEQUENCE [LARGE SCALE GENOMIC DNA]</scope>
    <source>
        <strain evidence="3">170</strain>
    </source>
</reference>
<dbReference type="GeneID" id="28852968"/>
<sequence length="360" mass="39894">MRALFSSLIVATFLPCCFAHSWVERLMRINGQGTMVGNPGYARGAISRLAPGFSDLQMQYLLPPDGRVGMPGIYPTDHMCKPSQSIGNYNASLPQLQANPGDYIALQYQENGHVTLPENTPQKNSSGTVYVYGTLYPSNDDTLFSIHKVWNNEGTGGNARGRLLAARPFDDGQCHQINQGNISLQRQTLYAKAAEDPQGADLWCQCDIKLPMDIQDQYTLYWVWDWPSTPTSEFPAGQEEIYTSCMDLAIGDDIQSGKMIYREGQDLNNALCLRISSACISSSSSASCLVYLVPNGMCRGWPALPEDTIVRAHYLVKLRCLGGLFLVGGLMPALRQRKNMTTPLWHGFTDTSVRERMSLD</sequence>
<dbReference type="InterPro" id="IPR055915">
    <property type="entry name" value="DUF7492"/>
</dbReference>
<evidence type="ECO:0000313" key="3">
    <source>
        <dbReference type="EMBL" id="OAQ60216.1"/>
    </source>
</evidence>
<gene>
    <name evidence="3" type="ORF">VFPPC_10645</name>
</gene>
<evidence type="ECO:0000256" key="1">
    <source>
        <dbReference type="SAM" id="SignalP"/>
    </source>
</evidence>
<keyword evidence="1" id="KW-0732">Signal</keyword>
<keyword evidence="4" id="KW-1185">Reference proteome</keyword>
<feature type="chain" id="PRO_5008101286" description="DUF7492 domain-containing protein" evidence="1">
    <location>
        <begin position="20"/>
        <end position="360"/>
    </location>
</feature>
<dbReference type="AlphaFoldDB" id="A0A179F479"/>
<accession>A0A179F479</accession>
<evidence type="ECO:0000259" key="2">
    <source>
        <dbReference type="Pfam" id="PF24320"/>
    </source>
</evidence>
<comment type="caution">
    <text evidence="3">The sequence shown here is derived from an EMBL/GenBank/DDBJ whole genome shotgun (WGS) entry which is preliminary data.</text>
</comment>